<dbReference type="PANTHER" id="PTHR43168">
    <property type="entry name" value="50S RIBOSOMAL PROTEIN L33, CHLOROPLASTIC"/>
    <property type="match status" value="1"/>
</dbReference>
<dbReference type="InterPro" id="IPR011332">
    <property type="entry name" value="Ribosomal_zn-bd"/>
</dbReference>
<name>A0A2M7Q7Z4_9BACT</name>
<dbReference type="GO" id="GO:1990904">
    <property type="term" value="C:ribonucleoprotein complex"/>
    <property type="evidence" value="ECO:0007669"/>
    <property type="project" value="UniProtKB-KW"/>
</dbReference>
<dbReference type="GO" id="GO:0006412">
    <property type="term" value="P:translation"/>
    <property type="evidence" value="ECO:0007669"/>
    <property type="project" value="UniProtKB-UniRule"/>
</dbReference>
<dbReference type="AlphaFoldDB" id="A0A2M7Q7Z4"/>
<dbReference type="Gene3D" id="2.20.28.120">
    <property type="entry name" value="Ribosomal protein L33"/>
    <property type="match status" value="1"/>
</dbReference>
<comment type="caution">
    <text evidence="6">The sequence shown here is derived from an EMBL/GenBank/DDBJ whole genome shotgun (WGS) entry which is preliminary data.</text>
</comment>
<proteinExistence type="inferred from homology"/>
<evidence type="ECO:0000256" key="4">
    <source>
        <dbReference type="ARBA" id="ARBA00035176"/>
    </source>
</evidence>
<evidence type="ECO:0000256" key="5">
    <source>
        <dbReference type="HAMAP-Rule" id="MF_00294"/>
    </source>
</evidence>
<dbReference type="NCBIfam" id="TIGR01023">
    <property type="entry name" value="rpmG_bact"/>
    <property type="match status" value="1"/>
</dbReference>
<dbReference type="Proteomes" id="UP000230363">
    <property type="component" value="Unassembled WGS sequence"/>
</dbReference>
<accession>A0A2M7Q7Z4</accession>
<keyword evidence="2 5" id="KW-0689">Ribosomal protein</keyword>
<dbReference type="Pfam" id="PF00471">
    <property type="entry name" value="Ribosomal_L33"/>
    <property type="match status" value="1"/>
</dbReference>
<keyword evidence="3 5" id="KW-0687">Ribonucleoprotein</keyword>
<dbReference type="EMBL" id="PFKZ01000049">
    <property type="protein sequence ID" value="PIY59538.1"/>
    <property type="molecule type" value="Genomic_DNA"/>
</dbReference>
<evidence type="ECO:0000256" key="1">
    <source>
        <dbReference type="ARBA" id="ARBA00007596"/>
    </source>
</evidence>
<evidence type="ECO:0000313" key="7">
    <source>
        <dbReference type="Proteomes" id="UP000230363"/>
    </source>
</evidence>
<dbReference type="NCBIfam" id="NF001764">
    <property type="entry name" value="PRK00504.1"/>
    <property type="match status" value="1"/>
</dbReference>
<dbReference type="InterPro" id="IPR001705">
    <property type="entry name" value="Ribosomal_bL33"/>
</dbReference>
<protein>
    <recommendedName>
        <fullName evidence="4 5">Large ribosomal subunit protein bL33</fullName>
    </recommendedName>
</protein>
<reference evidence="7" key="1">
    <citation type="submission" date="2017-09" db="EMBL/GenBank/DDBJ databases">
        <title>Depth-based differentiation of microbial function through sediment-hosted aquifers and enrichment of novel symbionts in the deep terrestrial subsurface.</title>
        <authorList>
            <person name="Probst A.J."/>
            <person name="Ladd B."/>
            <person name="Jarett J.K."/>
            <person name="Geller-Mcgrath D.E."/>
            <person name="Sieber C.M.K."/>
            <person name="Emerson J.B."/>
            <person name="Anantharaman K."/>
            <person name="Thomas B.C."/>
            <person name="Malmstrom R."/>
            <person name="Stieglmeier M."/>
            <person name="Klingl A."/>
            <person name="Woyke T."/>
            <person name="Ryan C.M."/>
            <person name="Banfield J.F."/>
        </authorList>
    </citation>
    <scope>NUCLEOTIDE SEQUENCE [LARGE SCALE GENOMIC DNA]</scope>
</reference>
<comment type="similarity">
    <text evidence="1 5">Belongs to the bacterial ribosomal protein bL33 family.</text>
</comment>
<organism evidence="6 7">
    <name type="scientific">Candidatus Wolfebacteria bacterium CG_4_10_14_0_8_um_filter_37_11</name>
    <dbReference type="NCBI Taxonomy" id="1975062"/>
    <lineage>
        <taxon>Bacteria</taxon>
        <taxon>Candidatus Wolfeibacteriota</taxon>
    </lineage>
</organism>
<dbReference type="HAMAP" id="MF_00294">
    <property type="entry name" value="Ribosomal_bL33"/>
    <property type="match status" value="1"/>
</dbReference>
<sequence>MAKSKFSENLIKLKCATCKRVNYYTRKNKKKIEKKLELKKFCSWCRKSTAHKEAKR</sequence>
<dbReference type="SUPFAM" id="SSF57829">
    <property type="entry name" value="Zn-binding ribosomal proteins"/>
    <property type="match status" value="1"/>
</dbReference>
<evidence type="ECO:0000256" key="2">
    <source>
        <dbReference type="ARBA" id="ARBA00022980"/>
    </source>
</evidence>
<dbReference type="GO" id="GO:0005737">
    <property type="term" value="C:cytoplasm"/>
    <property type="evidence" value="ECO:0007669"/>
    <property type="project" value="UniProtKB-ARBA"/>
</dbReference>
<dbReference type="GO" id="GO:0003735">
    <property type="term" value="F:structural constituent of ribosome"/>
    <property type="evidence" value="ECO:0007669"/>
    <property type="project" value="InterPro"/>
</dbReference>
<dbReference type="GO" id="GO:0005840">
    <property type="term" value="C:ribosome"/>
    <property type="evidence" value="ECO:0007669"/>
    <property type="project" value="UniProtKB-KW"/>
</dbReference>
<gene>
    <name evidence="5 6" type="primary">rpmG</name>
    <name evidence="6" type="ORF">COY96_01265</name>
</gene>
<evidence type="ECO:0000313" key="6">
    <source>
        <dbReference type="EMBL" id="PIY59538.1"/>
    </source>
</evidence>
<dbReference type="InterPro" id="IPR038584">
    <property type="entry name" value="Ribosomal_bL33_sf"/>
</dbReference>
<dbReference type="NCBIfam" id="NF001860">
    <property type="entry name" value="PRK00595.1"/>
    <property type="match status" value="1"/>
</dbReference>
<evidence type="ECO:0000256" key="3">
    <source>
        <dbReference type="ARBA" id="ARBA00023274"/>
    </source>
</evidence>
<dbReference type="PANTHER" id="PTHR43168:SF2">
    <property type="entry name" value="LARGE RIBOSOMAL SUBUNIT PROTEIN BL33C"/>
    <property type="match status" value="1"/>
</dbReference>